<gene>
    <name evidence="1" type="ORF">ZHAS_00018538</name>
</gene>
<organism evidence="1">
    <name type="scientific">Anopheles sinensis</name>
    <name type="common">Mosquito</name>
    <dbReference type="NCBI Taxonomy" id="74873"/>
    <lineage>
        <taxon>Eukaryota</taxon>
        <taxon>Metazoa</taxon>
        <taxon>Ecdysozoa</taxon>
        <taxon>Arthropoda</taxon>
        <taxon>Hexapoda</taxon>
        <taxon>Insecta</taxon>
        <taxon>Pterygota</taxon>
        <taxon>Neoptera</taxon>
        <taxon>Endopterygota</taxon>
        <taxon>Diptera</taxon>
        <taxon>Nematocera</taxon>
        <taxon>Culicoidea</taxon>
        <taxon>Culicidae</taxon>
        <taxon>Anophelinae</taxon>
        <taxon>Anopheles</taxon>
    </lineage>
</organism>
<dbReference type="EnsemblMetazoa" id="ASIC018538-RA">
    <property type="protein sequence ID" value="ASIC018538-PA"/>
    <property type="gene ID" value="ASIC018538"/>
</dbReference>
<name>A0A084WJV6_ANOSI</name>
<dbReference type="AlphaFoldDB" id="A0A084WJV6"/>
<keyword evidence="3" id="KW-1185">Reference proteome</keyword>
<reference evidence="1 3" key="1">
    <citation type="journal article" date="2014" name="BMC Genomics">
        <title>Genome sequence of Anopheles sinensis provides insight into genetics basis of mosquito competence for malaria parasites.</title>
        <authorList>
            <person name="Zhou D."/>
            <person name="Zhang D."/>
            <person name="Ding G."/>
            <person name="Shi L."/>
            <person name="Hou Q."/>
            <person name="Ye Y."/>
            <person name="Xu Y."/>
            <person name="Zhou H."/>
            <person name="Xiong C."/>
            <person name="Li S."/>
            <person name="Yu J."/>
            <person name="Hong S."/>
            <person name="Yu X."/>
            <person name="Zou P."/>
            <person name="Chen C."/>
            <person name="Chang X."/>
            <person name="Wang W."/>
            <person name="Lv Y."/>
            <person name="Sun Y."/>
            <person name="Ma L."/>
            <person name="Shen B."/>
            <person name="Zhu C."/>
        </authorList>
    </citation>
    <scope>NUCLEOTIDE SEQUENCE [LARGE SCALE GENOMIC DNA]</scope>
</reference>
<evidence type="ECO:0000313" key="1">
    <source>
        <dbReference type="EMBL" id="KFB50500.1"/>
    </source>
</evidence>
<sequence>MLKDPVTKSVAFAGVQGRGEVSVLEKQCTLGKDETLHLYLGKVLPAGGNVASALRTM</sequence>
<reference evidence="2" key="2">
    <citation type="submission" date="2020-05" db="UniProtKB">
        <authorList>
            <consortium name="EnsemblMetazoa"/>
        </authorList>
    </citation>
    <scope>IDENTIFICATION</scope>
</reference>
<protein>
    <submittedName>
        <fullName evidence="1 2">Uncharacterized protein</fullName>
    </submittedName>
</protein>
<dbReference type="Proteomes" id="UP000030765">
    <property type="component" value="Unassembled WGS sequence"/>
</dbReference>
<accession>A0A084WJV6</accession>
<dbReference type="EMBL" id="KE525348">
    <property type="protein sequence ID" value="KFB50500.1"/>
    <property type="molecule type" value="Genomic_DNA"/>
</dbReference>
<dbReference type="VEuPathDB" id="VectorBase:ASIC018538"/>
<evidence type="ECO:0000313" key="2">
    <source>
        <dbReference type="EnsemblMetazoa" id="ASIC018538-PA"/>
    </source>
</evidence>
<proteinExistence type="predicted"/>
<evidence type="ECO:0000313" key="3">
    <source>
        <dbReference type="Proteomes" id="UP000030765"/>
    </source>
</evidence>
<dbReference type="EMBL" id="ATLV01024077">
    <property type="status" value="NOT_ANNOTATED_CDS"/>
    <property type="molecule type" value="Genomic_DNA"/>
</dbReference>